<dbReference type="OrthoDB" id="138964at28056"/>
<keyword evidence="3" id="KW-1185">Reference proteome</keyword>
<protein>
    <submittedName>
        <fullName evidence="2">Uncharacterized protein</fullName>
    </submittedName>
</protein>
<evidence type="ECO:0000313" key="3">
    <source>
        <dbReference type="Proteomes" id="UP000294114"/>
    </source>
</evidence>
<evidence type="ECO:0000313" key="2">
    <source>
        <dbReference type="EMBL" id="RZU75869.1"/>
    </source>
</evidence>
<feature type="region of interest" description="Disordered" evidence="1">
    <location>
        <begin position="1"/>
        <end position="21"/>
    </location>
</feature>
<organism evidence="2 3">
    <name type="scientific">Micromonospora kangleipakensis</name>
    <dbReference type="NCBI Taxonomy" id="1077942"/>
    <lineage>
        <taxon>Bacteria</taxon>
        <taxon>Bacillati</taxon>
        <taxon>Actinomycetota</taxon>
        <taxon>Actinomycetes</taxon>
        <taxon>Micromonosporales</taxon>
        <taxon>Micromonosporaceae</taxon>
        <taxon>Micromonospora</taxon>
    </lineage>
</organism>
<gene>
    <name evidence="2" type="ORF">EV384_4441</name>
</gene>
<dbReference type="AlphaFoldDB" id="A0A4Q8BFD5"/>
<dbReference type="RefSeq" id="WP_130336165.1">
    <property type="nucleotide sequence ID" value="NZ_SHLD01000001.1"/>
</dbReference>
<accession>A0A4Q8BFD5</accession>
<name>A0A4Q8BFD5_9ACTN</name>
<sequence length="185" mass="19702">MSLQQIGPADNRTCAAVEEQRTERRRTALKLAGSRARAATLASTAALAEIGELLRQDQSAGDPIGIGGAEVLTGLTRPTLTDARDDPAHWHKLCGLAKRVVEAEDDDAARVDLHARLPHLAGWYHAAQHLQRVHKRAYWAGRGSVDPAAPLHPECDAPGYDALMSVYEAAIARLAAGAPGPGENL</sequence>
<comment type="caution">
    <text evidence="2">The sequence shown here is derived from an EMBL/GenBank/DDBJ whole genome shotgun (WGS) entry which is preliminary data.</text>
</comment>
<dbReference type="EMBL" id="SHLD01000001">
    <property type="protein sequence ID" value="RZU75869.1"/>
    <property type="molecule type" value="Genomic_DNA"/>
</dbReference>
<dbReference type="Proteomes" id="UP000294114">
    <property type="component" value="Unassembled WGS sequence"/>
</dbReference>
<reference evidence="2 3" key="1">
    <citation type="submission" date="2019-02" db="EMBL/GenBank/DDBJ databases">
        <title>Sequencing the genomes of 1000 actinobacteria strains.</title>
        <authorList>
            <person name="Klenk H.-P."/>
        </authorList>
    </citation>
    <scope>NUCLEOTIDE SEQUENCE [LARGE SCALE GENOMIC DNA]</scope>
    <source>
        <strain evidence="2 3">DSM 45612</strain>
    </source>
</reference>
<evidence type="ECO:0000256" key="1">
    <source>
        <dbReference type="SAM" id="MobiDB-lite"/>
    </source>
</evidence>
<proteinExistence type="predicted"/>